<evidence type="ECO:0000256" key="3">
    <source>
        <dbReference type="ARBA" id="ARBA00022729"/>
    </source>
</evidence>
<dbReference type="CDD" id="cd06340">
    <property type="entry name" value="PBP1_ABC_ligand_binding-like"/>
    <property type="match status" value="1"/>
</dbReference>
<evidence type="ECO:0000259" key="6">
    <source>
        <dbReference type="Pfam" id="PF13458"/>
    </source>
</evidence>
<dbReference type="EMBL" id="VFOZ01000001">
    <property type="protein sequence ID" value="TQM00632.1"/>
    <property type="molecule type" value="Genomic_DNA"/>
</dbReference>
<keyword evidence="3 5" id="KW-0732">Signal</keyword>
<feature type="domain" description="Leucine-binding protein" evidence="6">
    <location>
        <begin position="38"/>
        <end position="385"/>
    </location>
</feature>
<dbReference type="Pfam" id="PF13458">
    <property type="entry name" value="Peripla_BP_6"/>
    <property type="match status" value="1"/>
</dbReference>
<sequence length="415" mass="42280">MRKIWTTVALASAVSLGAAACGGTAPGGATGGSGGGKTIKIGTLHPLSGASAADGKQLENGAKLAVEAINAAGGIKSLGGAKLEISSGDTQGKPDVGQSEATRLIQGGAVALVGTYMSAVSANVSAVAERNKVPFVMDVTGDDGVLKHGYKYTYRIQPPNSQMGTQGAQDLYEISKAAGHPVKKVAYLHDDTAFGTSVLAAFKAQAAKLGFQVGPEISYSPASVSDLTTQVTQVKASGADVLAVTGYYADSVLAAKAVASVKPKLNAVFGIADGAFDQPQFPGDAGAAGAGLYDTNYRQDANNPQVQQLTTLYQQRFNDKIRTEAMLSYDAVRVIAAGLEKAGSSDRTKLRDAISGLSLDSLVIGNGPIKFDATGQNTGSLPVVTQVQGDAAKVVYPAKYAEDKVTPSFPATAGS</sequence>
<comment type="caution">
    <text evidence="7">The sequence shown here is derived from an EMBL/GenBank/DDBJ whole genome shotgun (WGS) entry which is preliminary data.</text>
</comment>
<evidence type="ECO:0000256" key="2">
    <source>
        <dbReference type="ARBA" id="ARBA00022448"/>
    </source>
</evidence>
<dbReference type="PROSITE" id="PS51257">
    <property type="entry name" value="PROKAR_LIPOPROTEIN"/>
    <property type="match status" value="1"/>
</dbReference>
<dbReference type="PANTHER" id="PTHR30483">
    <property type="entry name" value="LEUCINE-SPECIFIC-BINDING PROTEIN"/>
    <property type="match status" value="1"/>
</dbReference>
<comment type="similarity">
    <text evidence="1">Belongs to the leucine-binding protein family.</text>
</comment>
<evidence type="ECO:0000313" key="8">
    <source>
        <dbReference type="Proteomes" id="UP000316096"/>
    </source>
</evidence>
<dbReference type="AlphaFoldDB" id="A0A543CU54"/>
<keyword evidence="2" id="KW-0813">Transport</keyword>
<evidence type="ECO:0000256" key="4">
    <source>
        <dbReference type="ARBA" id="ARBA00022970"/>
    </source>
</evidence>
<proteinExistence type="inferred from homology"/>
<protein>
    <submittedName>
        <fullName evidence="7">Amino acid/amide ABC transporter substrate-binding protein (HAAT family)</fullName>
    </submittedName>
</protein>
<dbReference type="InterPro" id="IPR051010">
    <property type="entry name" value="BCAA_transport"/>
</dbReference>
<dbReference type="InterPro" id="IPR028081">
    <property type="entry name" value="Leu-bd"/>
</dbReference>
<feature type="chain" id="PRO_5021697944" evidence="5">
    <location>
        <begin position="21"/>
        <end position="415"/>
    </location>
</feature>
<dbReference type="OrthoDB" id="7337537at2"/>
<feature type="signal peptide" evidence="5">
    <location>
        <begin position="1"/>
        <end position="20"/>
    </location>
</feature>
<dbReference type="RefSeq" id="WP_141960331.1">
    <property type="nucleotide sequence ID" value="NZ_VFOZ01000001.1"/>
</dbReference>
<dbReference type="SUPFAM" id="SSF53822">
    <property type="entry name" value="Periplasmic binding protein-like I"/>
    <property type="match status" value="1"/>
</dbReference>
<dbReference type="Gene3D" id="3.40.50.2300">
    <property type="match status" value="2"/>
</dbReference>
<dbReference type="Proteomes" id="UP000316096">
    <property type="component" value="Unassembled WGS sequence"/>
</dbReference>
<evidence type="ECO:0000313" key="7">
    <source>
        <dbReference type="EMBL" id="TQM00632.1"/>
    </source>
</evidence>
<evidence type="ECO:0000256" key="1">
    <source>
        <dbReference type="ARBA" id="ARBA00010062"/>
    </source>
</evidence>
<dbReference type="GO" id="GO:0006865">
    <property type="term" value="P:amino acid transport"/>
    <property type="evidence" value="ECO:0007669"/>
    <property type="project" value="UniProtKB-KW"/>
</dbReference>
<dbReference type="PRINTS" id="PR00337">
    <property type="entry name" value="LEUILEVALBP"/>
</dbReference>
<accession>A0A543CU54</accession>
<evidence type="ECO:0000256" key="5">
    <source>
        <dbReference type="SAM" id="SignalP"/>
    </source>
</evidence>
<organism evidence="7 8">
    <name type="scientific">Actinoallomurus bryophytorum</name>
    <dbReference type="NCBI Taxonomy" id="1490222"/>
    <lineage>
        <taxon>Bacteria</taxon>
        <taxon>Bacillati</taxon>
        <taxon>Actinomycetota</taxon>
        <taxon>Actinomycetes</taxon>
        <taxon>Streptosporangiales</taxon>
        <taxon>Thermomonosporaceae</taxon>
        <taxon>Actinoallomurus</taxon>
    </lineage>
</organism>
<gene>
    <name evidence="7" type="ORF">FB559_6347</name>
</gene>
<dbReference type="InterPro" id="IPR000709">
    <property type="entry name" value="Leu_Ile_Val-bd"/>
</dbReference>
<reference evidence="7 8" key="1">
    <citation type="submission" date="2019-06" db="EMBL/GenBank/DDBJ databases">
        <title>Sequencing the genomes of 1000 actinobacteria strains.</title>
        <authorList>
            <person name="Klenk H.-P."/>
        </authorList>
    </citation>
    <scope>NUCLEOTIDE SEQUENCE [LARGE SCALE GENOMIC DNA]</scope>
    <source>
        <strain evidence="7 8">DSM 102200</strain>
    </source>
</reference>
<dbReference type="InterPro" id="IPR028082">
    <property type="entry name" value="Peripla_BP_I"/>
</dbReference>
<dbReference type="PANTHER" id="PTHR30483:SF37">
    <property type="entry name" value="ABC TRANSPORTER SUBSTRATE-BINDING PROTEIN"/>
    <property type="match status" value="1"/>
</dbReference>
<name>A0A543CU54_9ACTN</name>
<keyword evidence="4" id="KW-0029">Amino-acid transport</keyword>
<keyword evidence="8" id="KW-1185">Reference proteome</keyword>